<dbReference type="Proteomes" id="UP001596083">
    <property type="component" value="Unassembled WGS sequence"/>
</dbReference>
<keyword evidence="7" id="KW-1185">Reference proteome</keyword>
<name>A0ABW0Z514_9ACTN</name>
<dbReference type="PANTHER" id="PTHR43359">
    <property type="entry name" value="FORMATE HYDROGENLYASE SUBUNIT 4"/>
    <property type="match status" value="1"/>
</dbReference>
<keyword evidence="3 5" id="KW-1133">Transmembrane helix</keyword>
<feature type="transmembrane region" description="Helical" evidence="5">
    <location>
        <begin position="155"/>
        <end position="175"/>
    </location>
</feature>
<feature type="transmembrane region" description="Helical" evidence="5">
    <location>
        <begin position="279"/>
        <end position="305"/>
    </location>
</feature>
<evidence type="ECO:0000256" key="1">
    <source>
        <dbReference type="ARBA" id="ARBA00004141"/>
    </source>
</evidence>
<accession>A0ABW0Z514</accession>
<organism evidence="6 7">
    <name type="scientific">Streptomyces gamaensis</name>
    <dbReference type="NCBI Taxonomy" id="1763542"/>
    <lineage>
        <taxon>Bacteria</taxon>
        <taxon>Bacillati</taxon>
        <taxon>Actinomycetota</taxon>
        <taxon>Actinomycetes</taxon>
        <taxon>Kitasatosporales</taxon>
        <taxon>Streptomycetaceae</taxon>
        <taxon>Streptomyces</taxon>
    </lineage>
</organism>
<reference evidence="7" key="1">
    <citation type="journal article" date="2019" name="Int. J. Syst. Evol. Microbiol.">
        <title>The Global Catalogue of Microorganisms (GCM) 10K type strain sequencing project: providing services to taxonomists for standard genome sequencing and annotation.</title>
        <authorList>
            <consortium name="The Broad Institute Genomics Platform"/>
            <consortium name="The Broad Institute Genome Sequencing Center for Infectious Disease"/>
            <person name="Wu L."/>
            <person name="Ma J."/>
        </authorList>
    </citation>
    <scope>NUCLEOTIDE SEQUENCE [LARGE SCALE GENOMIC DNA]</scope>
    <source>
        <strain evidence="7">CGMCC 4.7304</strain>
    </source>
</reference>
<keyword evidence="2 5" id="KW-0812">Transmembrane</keyword>
<comment type="caution">
    <text evidence="6">The sequence shown here is derived from an EMBL/GenBank/DDBJ whole genome shotgun (WGS) entry which is preliminary data.</text>
</comment>
<keyword evidence="4 5" id="KW-0472">Membrane</keyword>
<dbReference type="EMBL" id="JBHSPB010000008">
    <property type="protein sequence ID" value="MFC5721660.1"/>
    <property type="molecule type" value="Genomic_DNA"/>
</dbReference>
<feature type="transmembrane region" description="Helical" evidence="5">
    <location>
        <begin position="256"/>
        <end position="273"/>
    </location>
</feature>
<dbReference type="InterPro" id="IPR001694">
    <property type="entry name" value="NADH_UbQ_OxRdtase_su1/FPO"/>
</dbReference>
<dbReference type="RefSeq" id="WP_390316970.1">
    <property type="nucleotide sequence ID" value="NZ_JBHSPB010000008.1"/>
</dbReference>
<feature type="transmembrane region" description="Helical" evidence="5">
    <location>
        <begin position="90"/>
        <end position="109"/>
    </location>
</feature>
<feature type="transmembrane region" description="Helical" evidence="5">
    <location>
        <begin position="317"/>
        <end position="335"/>
    </location>
</feature>
<feature type="transmembrane region" description="Helical" evidence="5">
    <location>
        <begin position="28"/>
        <end position="48"/>
    </location>
</feature>
<feature type="transmembrane region" description="Helical" evidence="5">
    <location>
        <begin position="121"/>
        <end position="143"/>
    </location>
</feature>
<evidence type="ECO:0000313" key="6">
    <source>
        <dbReference type="EMBL" id="MFC5721660.1"/>
    </source>
</evidence>
<dbReference type="PANTHER" id="PTHR43359:SF1">
    <property type="entry name" value="FORMATE HYDROGENLYASE SUBUNIT 4-RELATED"/>
    <property type="match status" value="1"/>
</dbReference>
<feature type="transmembrane region" description="Helical" evidence="5">
    <location>
        <begin position="195"/>
        <end position="213"/>
    </location>
</feature>
<proteinExistence type="predicted"/>
<evidence type="ECO:0000256" key="3">
    <source>
        <dbReference type="ARBA" id="ARBA00022989"/>
    </source>
</evidence>
<dbReference type="EC" id="1.-.-.-" evidence="6"/>
<dbReference type="Pfam" id="PF00146">
    <property type="entry name" value="NADHdh"/>
    <property type="match status" value="1"/>
</dbReference>
<evidence type="ECO:0000256" key="2">
    <source>
        <dbReference type="ARBA" id="ARBA00022692"/>
    </source>
</evidence>
<sequence length="338" mass="33827">MNGTAHGTTGALTHGIAHTLARHATGTAALAAQVALVVGGAPLLAGLMRQIRARLEGRAGPGIGQPWRDLRKLLRKEPVTPVGTGPAFRAAPLLLVATTAVVAALVPLASTATPVSGSSDLILVVALLALGTVALALAGLDTGTAFGGMGASREMTVAALVEPTILLAVFALSIPAGSTNLSAIVSGGLDDPVRLASPAGLLATAALAVAVLAETGRLPVDNPSTHLELTMVHEAMVLEYAGPDLALVELGSQMRLAVLLGLLATLSAPWGIATGAAPAALALALVLLAVKVALLGAVLAAAEVFWAKLRLFRVPELLAGSFLLALLAVTASYFLTGE</sequence>
<comment type="subcellular location">
    <subcellularLocation>
        <location evidence="1">Membrane</location>
        <topology evidence="1">Multi-pass membrane protein</topology>
    </subcellularLocation>
</comment>
<gene>
    <name evidence="6" type="ORF">ACFP1Z_15925</name>
</gene>
<dbReference type="GO" id="GO:0016491">
    <property type="term" value="F:oxidoreductase activity"/>
    <property type="evidence" value="ECO:0007669"/>
    <property type="project" value="UniProtKB-KW"/>
</dbReference>
<protein>
    <submittedName>
        <fullName evidence="6">Respiratory chain complex I subunit 1 family protein</fullName>
        <ecNumber evidence="6">1.-.-.-</ecNumber>
    </submittedName>
</protein>
<evidence type="ECO:0000256" key="4">
    <source>
        <dbReference type="ARBA" id="ARBA00023136"/>
    </source>
</evidence>
<keyword evidence="6" id="KW-0560">Oxidoreductase</keyword>
<evidence type="ECO:0000256" key="5">
    <source>
        <dbReference type="SAM" id="Phobius"/>
    </source>
</evidence>
<evidence type="ECO:0000313" key="7">
    <source>
        <dbReference type="Proteomes" id="UP001596083"/>
    </source>
</evidence>
<dbReference type="InterPro" id="IPR052561">
    <property type="entry name" value="ComplexI_Subunit1"/>
</dbReference>